<keyword evidence="3" id="KW-1185">Reference proteome</keyword>
<feature type="region of interest" description="Disordered" evidence="1">
    <location>
        <begin position="1"/>
        <end position="55"/>
    </location>
</feature>
<dbReference type="EMBL" id="FXLY01000004">
    <property type="protein sequence ID" value="SMN19838.1"/>
    <property type="molecule type" value="Genomic_DNA"/>
</dbReference>
<feature type="compositionally biased region" description="Basic and acidic residues" evidence="1">
    <location>
        <begin position="227"/>
        <end position="238"/>
    </location>
</feature>
<feature type="compositionally biased region" description="Polar residues" evidence="1">
    <location>
        <begin position="129"/>
        <end position="139"/>
    </location>
</feature>
<feature type="region of interest" description="Disordered" evidence="1">
    <location>
        <begin position="729"/>
        <end position="781"/>
    </location>
</feature>
<evidence type="ECO:0000313" key="3">
    <source>
        <dbReference type="Proteomes" id="UP000196158"/>
    </source>
</evidence>
<feature type="region of interest" description="Disordered" evidence="1">
    <location>
        <begin position="502"/>
        <end position="570"/>
    </location>
</feature>
<feature type="compositionally biased region" description="Low complexity" evidence="1">
    <location>
        <begin position="376"/>
        <end position="394"/>
    </location>
</feature>
<feature type="compositionally biased region" description="Low complexity" evidence="1">
    <location>
        <begin position="746"/>
        <end position="760"/>
    </location>
</feature>
<dbReference type="STRING" id="1789683.A0A1X7R2E8"/>
<evidence type="ECO:0000313" key="2">
    <source>
        <dbReference type="EMBL" id="SMN19838.1"/>
    </source>
</evidence>
<name>A0A1X7R2E8_9SACH</name>
<proteinExistence type="predicted"/>
<dbReference type="OrthoDB" id="4069534at2759"/>
<sequence>MGNTKIHNDPELDDFLRRTHEIDNERKQKRSNKPPAPKPKPKYVSQRNQFNENDLEEARKILQSSDILEFNEEMVVDGSEYDDNNNHDDLTFKSAYNYEKTFSPKKKNYSLDELDLEHDESNLDPASRKPQNNDSNMEFSVSKEDFLLLQRIKKNRESKIDEIKPKGEIPPKINKFTDKNVPKETLSPRKKTMPTRGKPRAQNVKIQYDIEIDMDAPSLPLRKSQRNVRDEEPEDHTTENGVYMRRFNRINNERSSSPRPQLPSRPASNHPYTPTSRDVESEGGSSEDEQDKPSLPSRGHARHTNSAKRDLKEYPPATKPKPNFNKSTKEIVTSKILKKDEPVVIRNVMPEPMSTIELIDEEADLLSFSDSVTPPSTNNKKIDSNISNNSLSDIRIPSTRNTNSSLPPAPPTSRKSNETTTFIESLNHNKLTETHKTSPETPKKKVELQGIDYLDSVQLKSPSPHVSPSNSQKPSPIKPRVSKLPRSESFIHSALNCNLETGKKVSPPIGKDKPALPTKPLKFTNKETVISDTEDDNEMTDLKTFRIKNGQNDEASTKIPPKVPKKNSNIKLPILKPVEIKPVSTKAKKSLNDEHKLELPKLRSVNGKESNLMVNGKKGNKPDVPKRKPTIPEALVNAKLLKKTNIDHKDSSAETQIEPTPEALTKKNTLSSIKVAPAIPERKISLPEALKRANQLKSQTNQSKVLENTTNQPINVRLESVMALHQRKTFNGYKTPSEPTPIRRISTTVSSSSSSSSSSTPLVHVTKGRAKGPRRKLPSKI</sequence>
<dbReference type="AlphaFoldDB" id="A0A1X7R2E8"/>
<feature type="compositionally biased region" description="Basic residues" evidence="1">
    <location>
        <begin position="188"/>
        <end position="199"/>
    </location>
</feature>
<dbReference type="Proteomes" id="UP000196158">
    <property type="component" value="Unassembled WGS sequence"/>
</dbReference>
<evidence type="ECO:0000256" key="1">
    <source>
        <dbReference type="SAM" id="MobiDB-lite"/>
    </source>
</evidence>
<organism evidence="2 3">
    <name type="scientific">Maudiozyma saulgeensis</name>
    <dbReference type="NCBI Taxonomy" id="1789683"/>
    <lineage>
        <taxon>Eukaryota</taxon>
        <taxon>Fungi</taxon>
        <taxon>Dikarya</taxon>
        <taxon>Ascomycota</taxon>
        <taxon>Saccharomycotina</taxon>
        <taxon>Saccharomycetes</taxon>
        <taxon>Saccharomycetales</taxon>
        <taxon>Saccharomycetaceae</taxon>
        <taxon>Maudiozyma</taxon>
    </lineage>
</organism>
<feature type="compositionally biased region" description="Low complexity" evidence="1">
    <location>
        <begin position="254"/>
        <end position="266"/>
    </location>
</feature>
<reference evidence="2 3" key="1">
    <citation type="submission" date="2017-04" db="EMBL/GenBank/DDBJ databases">
        <authorList>
            <person name="Afonso C.L."/>
            <person name="Miller P.J."/>
            <person name="Scott M.A."/>
            <person name="Spackman E."/>
            <person name="Goraichik I."/>
            <person name="Dimitrov K.M."/>
            <person name="Suarez D.L."/>
            <person name="Swayne D.E."/>
        </authorList>
    </citation>
    <scope>NUCLEOTIDE SEQUENCE [LARGE SCALE GENOMIC DNA]</scope>
</reference>
<feature type="compositionally biased region" description="Basic and acidic residues" evidence="1">
    <location>
        <begin position="164"/>
        <end position="182"/>
    </location>
</feature>
<gene>
    <name evidence="2" type="ORF">KASA_0O04334G</name>
</gene>
<accession>A0A1X7R2E8</accession>
<feature type="region of interest" description="Disordered" evidence="1">
    <location>
        <begin position="164"/>
        <end position="334"/>
    </location>
</feature>
<feature type="region of interest" description="Disordered" evidence="1">
    <location>
        <begin position="369"/>
        <end position="418"/>
    </location>
</feature>
<feature type="region of interest" description="Disordered" evidence="1">
    <location>
        <begin position="120"/>
        <end position="140"/>
    </location>
</feature>
<feature type="region of interest" description="Disordered" evidence="1">
    <location>
        <begin position="458"/>
        <end position="483"/>
    </location>
</feature>
<feature type="compositionally biased region" description="Basic residues" evidence="1">
    <location>
        <begin position="766"/>
        <end position="781"/>
    </location>
</feature>
<feature type="region of interest" description="Disordered" evidence="1">
    <location>
        <begin position="426"/>
        <end position="445"/>
    </location>
</feature>
<protein>
    <submittedName>
        <fullName evidence="2">Similar to Saccharomyces cerevisiae YPR171W BSP1 Adapter that links synaptojanins Inp52p and Inp53p to the cortical actin cytoskeleton</fullName>
    </submittedName>
</protein>
<feature type="compositionally biased region" description="Basic and acidic residues" evidence="1">
    <location>
        <begin position="1"/>
        <end position="26"/>
    </location>
</feature>
<feature type="compositionally biased region" description="Polar residues" evidence="1">
    <location>
        <begin position="458"/>
        <end position="474"/>
    </location>
</feature>
<feature type="compositionally biased region" description="Basic and acidic residues" evidence="1">
    <location>
        <begin position="430"/>
        <end position="445"/>
    </location>
</feature>